<dbReference type="InterPro" id="IPR056209">
    <property type="entry name" value="SU10_adaptor"/>
</dbReference>
<reference evidence="1" key="1">
    <citation type="journal article" date="2015" name="Nature">
        <title>Complex archaea that bridge the gap between prokaryotes and eukaryotes.</title>
        <authorList>
            <person name="Spang A."/>
            <person name="Saw J.H."/>
            <person name="Jorgensen S.L."/>
            <person name="Zaremba-Niedzwiedzka K."/>
            <person name="Martijn J."/>
            <person name="Lind A.E."/>
            <person name="van Eijk R."/>
            <person name="Schleper C."/>
            <person name="Guy L."/>
            <person name="Ettema T.J."/>
        </authorList>
    </citation>
    <scope>NUCLEOTIDE SEQUENCE</scope>
</reference>
<dbReference type="Pfam" id="PF24175">
    <property type="entry name" value="SU10_adaptor"/>
    <property type="match status" value="1"/>
</dbReference>
<dbReference type="EMBL" id="LAZR01016257">
    <property type="protein sequence ID" value="KKM05278.1"/>
    <property type="molecule type" value="Genomic_DNA"/>
</dbReference>
<comment type="caution">
    <text evidence="1">The sequence shown here is derived from an EMBL/GenBank/DDBJ whole genome shotgun (WGS) entry which is preliminary data.</text>
</comment>
<evidence type="ECO:0000313" key="1">
    <source>
        <dbReference type="EMBL" id="KKM05278.1"/>
    </source>
</evidence>
<accession>A0A0F9K268</accession>
<protein>
    <submittedName>
        <fullName evidence="1">Uncharacterized protein</fullName>
    </submittedName>
</protein>
<dbReference type="AlphaFoldDB" id="A0A0F9K268"/>
<sequence length="219" mass="25374">MSLTRDAIITEVMTETKRTDKQTYLENVFSDVMHDMSTAMTEDGDPIPLQDLKKPGGTLTLADGDYYKDLPSDFVFLYGVPELLYDTDKGRQLIKKSIEWLDFNYPNRANNTSNKTKPRFFSLENNRFDFAPMSDAVYTVNFPYTVLHETVDSNSVAISFKDYFKPVIKDWLKAKLWELFKDNDERDFYLLKGLNKLKSLAVIGKRNSSEGLITEYNDY</sequence>
<name>A0A0F9K268_9ZZZZ</name>
<proteinExistence type="predicted"/>
<organism evidence="1">
    <name type="scientific">marine sediment metagenome</name>
    <dbReference type="NCBI Taxonomy" id="412755"/>
    <lineage>
        <taxon>unclassified sequences</taxon>
        <taxon>metagenomes</taxon>
        <taxon>ecological metagenomes</taxon>
    </lineage>
</organism>
<gene>
    <name evidence="1" type="ORF">LCGC14_1755690</name>
</gene>